<proteinExistence type="predicted"/>
<keyword evidence="2" id="KW-1185">Reference proteome</keyword>
<accession>A0AA38VU38</accession>
<sequence>MTIQVSLESDFAFIVGIDNLFLNNKTNITADRPSTRRLQTAATIPELDKVPAVLAAAPDELEPAVVVAAMPAVMFAAVAPSTSTAQGTGPMVGESGAMTA</sequence>
<dbReference type="AlphaFoldDB" id="A0AA38VU38"/>
<organism evidence="1 2">
    <name type="scientific">Coniochaeta hoffmannii</name>
    <dbReference type="NCBI Taxonomy" id="91930"/>
    <lineage>
        <taxon>Eukaryota</taxon>
        <taxon>Fungi</taxon>
        <taxon>Dikarya</taxon>
        <taxon>Ascomycota</taxon>
        <taxon>Pezizomycotina</taxon>
        <taxon>Sordariomycetes</taxon>
        <taxon>Sordariomycetidae</taxon>
        <taxon>Coniochaetales</taxon>
        <taxon>Coniochaetaceae</taxon>
        <taxon>Coniochaeta</taxon>
    </lineage>
</organism>
<evidence type="ECO:0000313" key="2">
    <source>
        <dbReference type="Proteomes" id="UP001174691"/>
    </source>
</evidence>
<protein>
    <submittedName>
        <fullName evidence="1">Uncharacterized protein</fullName>
    </submittedName>
</protein>
<gene>
    <name evidence="1" type="ORF">NKR19_g271</name>
</gene>
<comment type="caution">
    <text evidence="1">The sequence shown here is derived from an EMBL/GenBank/DDBJ whole genome shotgun (WGS) entry which is preliminary data.</text>
</comment>
<dbReference type="Proteomes" id="UP001174691">
    <property type="component" value="Unassembled WGS sequence"/>
</dbReference>
<reference evidence="1" key="1">
    <citation type="submission" date="2022-07" db="EMBL/GenBank/DDBJ databases">
        <title>Fungi with potential for degradation of polypropylene.</title>
        <authorList>
            <person name="Gostincar C."/>
        </authorList>
    </citation>
    <scope>NUCLEOTIDE SEQUENCE</scope>
    <source>
        <strain evidence="1">EXF-13287</strain>
    </source>
</reference>
<evidence type="ECO:0000313" key="1">
    <source>
        <dbReference type="EMBL" id="KAJ9165556.1"/>
    </source>
</evidence>
<name>A0AA38VU38_9PEZI</name>
<dbReference type="EMBL" id="JANBVN010000003">
    <property type="protein sequence ID" value="KAJ9165556.1"/>
    <property type="molecule type" value="Genomic_DNA"/>
</dbReference>